<reference evidence="10 11" key="1">
    <citation type="journal article" date="2018" name="Plant J.">
        <title>Genome sequences of Chlorella sorokiniana UTEX 1602 and Micractinium conductrix SAG 241.80: implications to maltose excretion by a green alga.</title>
        <authorList>
            <person name="Arriola M.B."/>
            <person name="Velmurugan N."/>
            <person name="Zhang Y."/>
            <person name="Plunkett M.H."/>
            <person name="Hondzo H."/>
            <person name="Barney B.M."/>
        </authorList>
    </citation>
    <scope>NUCLEOTIDE SEQUENCE [LARGE SCALE GENOMIC DNA]</scope>
    <source>
        <strain evidence="11">UTEX 1602</strain>
    </source>
</reference>
<evidence type="ECO:0000259" key="9">
    <source>
        <dbReference type="Pfam" id="PF01490"/>
    </source>
</evidence>
<evidence type="ECO:0000256" key="5">
    <source>
        <dbReference type="ARBA" id="ARBA00022989"/>
    </source>
</evidence>
<feature type="transmembrane region" description="Helical" evidence="8">
    <location>
        <begin position="245"/>
        <end position="265"/>
    </location>
</feature>
<evidence type="ECO:0000256" key="8">
    <source>
        <dbReference type="SAM" id="Phobius"/>
    </source>
</evidence>
<dbReference type="GO" id="GO:0016020">
    <property type="term" value="C:membrane"/>
    <property type="evidence" value="ECO:0007669"/>
    <property type="project" value="UniProtKB-SubCell"/>
</dbReference>
<dbReference type="Proteomes" id="UP000239899">
    <property type="component" value="Unassembled WGS sequence"/>
</dbReference>
<evidence type="ECO:0000256" key="2">
    <source>
        <dbReference type="ARBA" id="ARBA00022448"/>
    </source>
</evidence>
<feature type="compositionally biased region" description="Basic and acidic residues" evidence="7">
    <location>
        <begin position="404"/>
        <end position="413"/>
    </location>
</feature>
<dbReference type="Pfam" id="PF01490">
    <property type="entry name" value="Aa_trans"/>
    <property type="match status" value="2"/>
</dbReference>
<dbReference type="InterPro" id="IPR013057">
    <property type="entry name" value="AA_transpt_TM"/>
</dbReference>
<proteinExistence type="predicted"/>
<evidence type="ECO:0000313" key="10">
    <source>
        <dbReference type="EMBL" id="PRW60633.1"/>
    </source>
</evidence>
<evidence type="ECO:0000256" key="3">
    <source>
        <dbReference type="ARBA" id="ARBA00022692"/>
    </source>
</evidence>
<comment type="caution">
    <text evidence="10">The sequence shown here is derived from an EMBL/GenBank/DDBJ whole genome shotgun (WGS) entry which is preliminary data.</text>
</comment>
<feature type="transmembrane region" description="Helical" evidence="8">
    <location>
        <begin position="598"/>
        <end position="622"/>
    </location>
</feature>
<keyword evidence="5 8" id="KW-1133">Transmembrane helix</keyword>
<keyword evidence="11" id="KW-1185">Reference proteome</keyword>
<dbReference type="EMBL" id="LHPG02000002">
    <property type="protein sequence ID" value="PRW60633.1"/>
    <property type="molecule type" value="Genomic_DNA"/>
</dbReference>
<evidence type="ECO:0000256" key="4">
    <source>
        <dbReference type="ARBA" id="ARBA00022970"/>
    </source>
</evidence>
<accession>A0A2P6U2T9</accession>
<feature type="domain" description="Amino acid transporter transmembrane" evidence="9">
    <location>
        <begin position="17"/>
        <end position="318"/>
    </location>
</feature>
<dbReference type="AlphaFoldDB" id="A0A2P6U2T9"/>
<keyword evidence="6 8" id="KW-0472">Membrane</keyword>
<comment type="subcellular location">
    <subcellularLocation>
        <location evidence="1">Membrane</location>
    </subcellularLocation>
</comment>
<feature type="transmembrane region" description="Helical" evidence="8">
    <location>
        <begin position="285"/>
        <end position="305"/>
    </location>
</feature>
<evidence type="ECO:0000256" key="7">
    <source>
        <dbReference type="SAM" id="MobiDB-lite"/>
    </source>
</evidence>
<gene>
    <name evidence="10" type="ORF">C2E21_0828</name>
</gene>
<feature type="transmembrane region" description="Helical" evidence="8">
    <location>
        <begin position="49"/>
        <end position="75"/>
    </location>
</feature>
<keyword evidence="3 8" id="KW-0812">Transmembrane</keyword>
<feature type="transmembrane region" description="Helical" evidence="8">
    <location>
        <begin position="21"/>
        <end position="43"/>
    </location>
</feature>
<evidence type="ECO:0000256" key="6">
    <source>
        <dbReference type="ARBA" id="ARBA00023136"/>
    </source>
</evidence>
<dbReference type="OrthoDB" id="655540at2759"/>
<dbReference type="PANTHER" id="PTHR48017">
    <property type="entry name" value="OS05G0424000 PROTEIN-RELATED"/>
    <property type="match status" value="1"/>
</dbReference>
<feature type="region of interest" description="Disordered" evidence="7">
    <location>
        <begin position="342"/>
        <end position="413"/>
    </location>
</feature>
<feature type="domain" description="Amino acid transporter transmembrane" evidence="9">
    <location>
        <begin position="538"/>
        <end position="619"/>
    </location>
</feature>
<keyword evidence="2" id="KW-0813">Transport</keyword>
<organism evidence="10 11">
    <name type="scientific">Chlorella sorokiniana</name>
    <name type="common">Freshwater green alga</name>
    <dbReference type="NCBI Taxonomy" id="3076"/>
    <lineage>
        <taxon>Eukaryota</taxon>
        <taxon>Viridiplantae</taxon>
        <taxon>Chlorophyta</taxon>
        <taxon>core chlorophytes</taxon>
        <taxon>Trebouxiophyceae</taxon>
        <taxon>Chlorellales</taxon>
        <taxon>Chlorellaceae</taxon>
        <taxon>Chlorella clade</taxon>
        <taxon>Chlorella</taxon>
    </lineage>
</organism>
<evidence type="ECO:0000256" key="1">
    <source>
        <dbReference type="ARBA" id="ARBA00004370"/>
    </source>
</evidence>
<sequence>MEPKQVTAMEYAPNDKTGTMWTATMHIFCAACGAGVLGLPYAVGMLGWVAGPLLLTIFFLVARWTSILLSEVYFVNGIESARYHHAVRHLLGRVGSIWASIFQITNLVLLCLAYTITGADAMRSTALLVNSGFNRQWQMAVVFGGIELVLSQLPNLEEVWWVSALGTATSLLYCTIALVLGCIYADANQGSVAGIGGLSPANKAFGVLNAMGSVGFAYGFSPVLLEIQDTLKQPPAAAKTMRGAINIGVTVAFCFYLSVSVTGYSALGDSVPTLVLSGYTDAPEWVNIVAFLAIAAHMCSAYQVFAQPIFDTIESHVKAWRIRREQQVALALGKVPAGTSANGQLGTAASHGRPAGQRVSMQPSPFDAIPEEGSGAVGGEAKEGLELPTSLLAPPNGAFSPDETAQKDGADDKAAAVAEAGWIGTRHSAGAVMEDGPLGSRAMSLRLSAGGLAVRNSCPIPDLVPPSGWEKRPFERRWASHSERSSGSGAAAARAAPPILAAKSMAAALGSRAMYFVDTGAANEHVPLNETGYLLPLWQRLVIRSAFVVLLTFIAICMPFFNVVVGLVGSLCFWPLSIAFPSLMWYKVYRPTGWTRRTLVVVNAFMLLVCLGAVVGSVQSLINQWSSFVFFA</sequence>
<dbReference type="GO" id="GO:0006865">
    <property type="term" value="P:amino acid transport"/>
    <property type="evidence" value="ECO:0007669"/>
    <property type="project" value="UniProtKB-KW"/>
</dbReference>
<feature type="transmembrane region" description="Helical" evidence="8">
    <location>
        <begin position="160"/>
        <end position="184"/>
    </location>
</feature>
<protein>
    <submittedName>
        <fullName evidence="10">Amino acid permease 2</fullName>
    </submittedName>
</protein>
<feature type="transmembrane region" description="Helical" evidence="8">
    <location>
        <begin position="567"/>
        <end position="586"/>
    </location>
</feature>
<feature type="transmembrane region" description="Helical" evidence="8">
    <location>
        <begin position="96"/>
        <end position="116"/>
    </location>
</feature>
<evidence type="ECO:0000313" key="11">
    <source>
        <dbReference type="Proteomes" id="UP000239899"/>
    </source>
</evidence>
<keyword evidence="4" id="KW-0029">Amino-acid transport</keyword>
<name>A0A2P6U2T9_CHLSO</name>
<feature type="transmembrane region" description="Helical" evidence="8">
    <location>
        <begin position="541"/>
        <end position="561"/>
    </location>
</feature>